<comment type="function">
    <text evidence="1 13">Catalyzes the methylthiolation of N6-(dimethylallyl)adenosine (i(6)A), leading to the formation of 2-methylthio-N6-(dimethylallyl)adenosine (ms(2)i(6)A) at position 37 in tRNAs that read codons beginning with uridine.</text>
</comment>
<evidence type="ECO:0000256" key="3">
    <source>
        <dbReference type="ARBA" id="ARBA00022679"/>
    </source>
</evidence>
<feature type="binding site" evidence="13">
    <location>
        <position position="63"/>
    </location>
    <ligand>
        <name>[4Fe-4S] cluster</name>
        <dbReference type="ChEBI" id="CHEBI:49883"/>
        <label>1</label>
    </ligand>
</feature>
<dbReference type="Pfam" id="PF04055">
    <property type="entry name" value="Radical_SAM"/>
    <property type="match status" value="1"/>
</dbReference>
<dbReference type="EC" id="2.8.4.3" evidence="8 13"/>
<name>A0AAT9LDQ1_9FIRM</name>
<dbReference type="EMBL" id="CP062796">
    <property type="protein sequence ID" value="QUL98687.1"/>
    <property type="molecule type" value="Genomic_DNA"/>
</dbReference>
<keyword evidence="13" id="KW-0963">Cytoplasm</keyword>
<evidence type="ECO:0000256" key="13">
    <source>
        <dbReference type="HAMAP-Rule" id="MF_01864"/>
    </source>
</evidence>
<evidence type="ECO:0000259" key="15">
    <source>
        <dbReference type="PROSITE" id="PS51449"/>
    </source>
</evidence>
<dbReference type="InterPro" id="IPR038135">
    <property type="entry name" value="Methylthiotransferase_N_sf"/>
</dbReference>
<evidence type="ECO:0000259" key="16">
    <source>
        <dbReference type="PROSITE" id="PS51918"/>
    </source>
</evidence>
<dbReference type="InterPro" id="IPR020612">
    <property type="entry name" value="Methylthiotransferase_CS"/>
</dbReference>
<reference evidence="17" key="1">
    <citation type="submission" date="2020-10" db="EMBL/GenBank/DDBJ databases">
        <authorList>
            <person name="Kadnikov V."/>
            <person name="Beletsky A.V."/>
            <person name="Mardanov A.V."/>
            <person name="Karnachuk O.V."/>
            <person name="Ravin N.V."/>
        </authorList>
    </citation>
    <scope>NUCLEOTIDE SEQUENCE</scope>
    <source>
        <strain evidence="17">Bu02</strain>
    </source>
</reference>
<dbReference type="SFLD" id="SFLDG01082">
    <property type="entry name" value="B12-binding_domain_containing"/>
    <property type="match status" value="1"/>
</dbReference>
<keyword evidence="4 13" id="KW-0949">S-adenosyl-L-methionine</keyword>
<dbReference type="GO" id="GO:0035597">
    <property type="term" value="F:tRNA-2-methylthio-N(6)-dimethylallyladenosine(37) synthase activity"/>
    <property type="evidence" value="ECO:0007669"/>
    <property type="project" value="UniProtKB-EC"/>
</dbReference>
<accession>A0AAT9LDQ1</accession>
<dbReference type="AlphaFoldDB" id="A0AAT9LDQ1"/>
<evidence type="ECO:0000256" key="1">
    <source>
        <dbReference type="ARBA" id="ARBA00003234"/>
    </source>
</evidence>
<keyword evidence="6 13" id="KW-0408">Iron</keyword>
<dbReference type="SFLD" id="SFLDF00273">
    <property type="entry name" value="(dimethylallyl)adenosine_tRNA"/>
    <property type="match status" value="1"/>
</dbReference>
<keyword evidence="13" id="KW-0819">tRNA processing</keyword>
<protein>
    <recommendedName>
        <fullName evidence="10 13">tRNA-2-methylthio-N(6)-dimethylallyladenosine synthase</fullName>
        <ecNumber evidence="8 13">2.8.4.3</ecNumber>
    </recommendedName>
    <alternativeName>
        <fullName evidence="12 13">(Dimethylallyl)adenosine tRNA methylthiotransferase MiaB</fullName>
    </alternativeName>
    <alternativeName>
        <fullName evidence="11 13">tRNA-i(6)A37 methylthiotransferase</fullName>
    </alternativeName>
</protein>
<dbReference type="PROSITE" id="PS51918">
    <property type="entry name" value="RADICAL_SAM"/>
    <property type="match status" value="1"/>
</dbReference>
<evidence type="ECO:0000259" key="14">
    <source>
        <dbReference type="PROSITE" id="PS50926"/>
    </source>
</evidence>
<dbReference type="Pfam" id="PF01938">
    <property type="entry name" value="TRAM"/>
    <property type="match status" value="1"/>
</dbReference>
<dbReference type="InterPro" id="IPR006463">
    <property type="entry name" value="MiaB_methiolase"/>
</dbReference>
<feature type="binding site" evidence="13">
    <location>
        <position position="189"/>
    </location>
    <ligand>
        <name>[4Fe-4S] cluster</name>
        <dbReference type="ChEBI" id="CHEBI:49883"/>
        <label>2</label>
        <note>4Fe-4S-S-AdoMet</note>
    </ligand>
</feature>
<sequence length="472" mass="52927">MLSSKLDTGGTDVASGEIRYYIETFGCQMNQRDSETIAGLLETRGMKPAENPREADVVVVNTCAVRQAAERKVWSRLGEIAAMKPNGREPVIVLAGCMAQLPETLERVKDKVPYVNVLTGPGQLDKIPRLVEEAMDAKTRGVAFQGPLVAVSPRRTEAERSESTQVLPENLPRVKVPGVSAYVTIMYGCDNFCTYCIVPFVRGPQVSRDPRSVIDEVERLAQEGYKEVTLLGQNVNAYGHDLGGNYDFGDLLADLDKVPGLLRIRYATSHPRDFTPKMVDIIRDSEKICEHFHLPVQSGSNRILKAMHRGYTRERYLELVEYIKSQIPGASVTTDIIVGFPGETEEDFQDTLDLVRQCRFDGAFTFIFSPRQGTAAAKMEGQIPHEEKSRRLERLVEVQNSITRENNRRFLGKTVEILVEGPDEREPEHFRGRTRTNRMVICTSGKAEPGQLVHVRIQEVGTWYLKGPMAQD</sequence>
<gene>
    <name evidence="13 17" type="primary">miaB</name>
    <name evidence="17" type="ORF">IMF26_00920</name>
</gene>
<reference evidence="17" key="2">
    <citation type="journal article" date="2023" name="Biology">
        <title>Prokaryotic Life Associated with Coal-Fire Gas Vents Revealed by Metagenomics.</title>
        <authorList>
            <person name="Kadnikov V.V."/>
            <person name="Mardanov A.V."/>
            <person name="Beletsky A.V."/>
            <person name="Karnachuk O.V."/>
            <person name="Ravin N.V."/>
        </authorList>
    </citation>
    <scope>NUCLEOTIDE SEQUENCE</scope>
    <source>
        <strain evidence="17">Bu02</strain>
    </source>
</reference>
<evidence type="ECO:0000313" key="17">
    <source>
        <dbReference type="EMBL" id="QUL98687.1"/>
    </source>
</evidence>
<evidence type="ECO:0000256" key="11">
    <source>
        <dbReference type="ARBA" id="ARBA00080698"/>
    </source>
</evidence>
<dbReference type="PROSITE" id="PS01278">
    <property type="entry name" value="MTTASE_RADICAL"/>
    <property type="match status" value="1"/>
</dbReference>
<dbReference type="GO" id="GO:0005829">
    <property type="term" value="C:cytosol"/>
    <property type="evidence" value="ECO:0007669"/>
    <property type="project" value="TreeGrafter"/>
</dbReference>
<feature type="domain" description="MTTase N-terminal" evidence="15">
    <location>
        <begin position="18"/>
        <end position="136"/>
    </location>
</feature>
<feature type="binding site" evidence="13">
    <location>
        <position position="196"/>
    </location>
    <ligand>
        <name>[4Fe-4S] cluster</name>
        <dbReference type="ChEBI" id="CHEBI:49883"/>
        <label>2</label>
        <note>4Fe-4S-S-AdoMet</note>
    </ligand>
</feature>
<comment type="catalytic activity">
    <reaction evidence="9 13">
        <text>N(6)-dimethylallyladenosine(37) in tRNA + (sulfur carrier)-SH + AH2 + 2 S-adenosyl-L-methionine = 2-methylsulfanyl-N(6)-dimethylallyladenosine(37) in tRNA + (sulfur carrier)-H + 5'-deoxyadenosine + L-methionine + A + S-adenosyl-L-homocysteine + 2 H(+)</text>
        <dbReference type="Rhea" id="RHEA:37067"/>
        <dbReference type="Rhea" id="RHEA-COMP:10375"/>
        <dbReference type="Rhea" id="RHEA-COMP:10376"/>
        <dbReference type="Rhea" id="RHEA-COMP:14737"/>
        <dbReference type="Rhea" id="RHEA-COMP:14739"/>
        <dbReference type="ChEBI" id="CHEBI:13193"/>
        <dbReference type="ChEBI" id="CHEBI:15378"/>
        <dbReference type="ChEBI" id="CHEBI:17319"/>
        <dbReference type="ChEBI" id="CHEBI:17499"/>
        <dbReference type="ChEBI" id="CHEBI:29917"/>
        <dbReference type="ChEBI" id="CHEBI:57844"/>
        <dbReference type="ChEBI" id="CHEBI:57856"/>
        <dbReference type="ChEBI" id="CHEBI:59789"/>
        <dbReference type="ChEBI" id="CHEBI:64428"/>
        <dbReference type="ChEBI" id="CHEBI:74415"/>
        <dbReference type="ChEBI" id="CHEBI:74417"/>
        <dbReference type="EC" id="2.8.4.3"/>
    </reaction>
</comment>
<feature type="binding site" evidence="13">
    <location>
        <position position="97"/>
    </location>
    <ligand>
        <name>[4Fe-4S] cluster</name>
        <dbReference type="ChEBI" id="CHEBI:49883"/>
        <label>1</label>
    </ligand>
</feature>
<feature type="domain" description="Radical SAM core" evidence="16">
    <location>
        <begin position="175"/>
        <end position="405"/>
    </location>
</feature>
<proteinExistence type="inferred from homology"/>
<dbReference type="PANTHER" id="PTHR43020:SF2">
    <property type="entry name" value="MITOCHONDRIAL TRNA METHYLTHIOTRANSFERASE CDK5RAP1"/>
    <property type="match status" value="1"/>
</dbReference>
<feature type="binding site" evidence="13">
    <location>
        <position position="193"/>
    </location>
    <ligand>
        <name>[4Fe-4S] cluster</name>
        <dbReference type="ChEBI" id="CHEBI:49883"/>
        <label>2</label>
        <note>4Fe-4S-S-AdoMet</note>
    </ligand>
</feature>
<evidence type="ECO:0000256" key="8">
    <source>
        <dbReference type="ARBA" id="ARBA00033765"/>
    </source>
</evidence>
<dbReference type="InterPro" id="IPR006638">
    <property type="entry name" value="Elp3/MiaA/NifB-like_rSAM"/>
</dbReference>
<dbReference type="NCBIfam" id="TIGR01574">
    <property type="entry name" value="miaB-methiolase"/>
    <property type="match status" value="1"/>
</dbReference>
<dbReference type="GO" id="GO:0051539">
    <property type="term" value="F:4 iron, 4 sulfur cluster binding"/>
    <property type="evidence" value="ECO:0007669"/>
    <property type="project" value="UniProtKB-UniRule"/>
</dbReference>
<keyword evidence="2 13" id="KW-0004">4Fe-4S</keyword>
<dbReference type="PROSITE" id="PS51449">
    <property type="entry name" value="MTTASE_N"/>
    <property type="match status" value="1"/>
</dbReference>
<comment type="similarity">
    <text evidence="13">Belongs to the methylthiotransferase family. MiaB subfamily.</text>
</comment>
<evidence type="ECO:0000256" key="2">
    <source>
        <dbReference type="ARBA" id="ARBA00022485"/>
    </source>
</evidence>
<dbReference type="InterPro" id="IPR013848">
    <property type="entry name" value="Methylthiotransferase_N"/>
</dbReference>
<dbReference type="CDD" id="cd01335">
    <property type="entry name" value="Radical_SAM"/>
    <property type="match status" value="1"/>
</dbReference>
<evidence type="ECO:0000256" key="5">
    <source>
        <dbReference type="ARBA" id="ARBA00022723"/>
    </source>
</evidence>
<feature type="binding site" evidence="13">
    <location>
        <position position="27"/>
    </location>
    <ligand>
        <name>[4Fe-4S] cluster</name>
        <dbReference type="ChEBI" id="CHEBI:49883"/>
        <label>1</label>
    </ligand>
</feature>
<comment type="subcellular location">
    <subcellularLocation>
        <location evidence="13">Cytoplasm</location>
    </subcellularLocation>
</comment>
<dbReference type="InterPro" id="IPR007197">
    <property type="entry name" value="rSAM"/>
</dbReference>
<evidence type="ECO:0000256" key="12">
    <source>
        <dbReference type="ARBA" id="ARBA00081141"/>
    </source>
</evidence>
<feature type="domain" description="TRAM" evidence="14">
    <location>
        <begin position="408"/>
        <end position="471"/>
    </location>
</feature>
<dbReference type="Gene3D" id="3.40.50.12160">
    <property type="entry name" value="Methylthiotransferase, N-terminal domain"/>
    <property type="match status" value="1"/>
</dbReference>
<dbReference type="PANTHER" id="PTHR43020">
    <property type="entry name" value="CDK5 REGULATORY SUBUNIT-ASSOCIATED PROTEIN 1"/>
    <property type="match status" value="1"/>
</dbReference>
<dbReference type="SMART" id="SM00729">
    <property type="entry name" value="Elp3"/>
    <property type="match status" value="1"/>
</dbReference>
<evidence type="ECO:0000256" key="7">
    <source>
        <dbReference type="ARBA" id="ARBA00023014"/>
    </source>
</evidence>
<dbReference type="Pfam" id="PF00919">
    <property type="entry name" value="UPF0004"/>
    <property type="match status" value="1"/>
</dbReference>
<keyword evidence="3 13" id="KW-0808">Transferase</keyword>
<dbReference type="PROSITE" id="PS50926">
    <property type="entry name" value="TRAM"/>
    <property type="match status" value="1"/>
</dbReference>
<comment type="subunit">
    <text evidence="13">Monomer.</text>
</comment>
<evidence type="ECO:0000256" key="10">
    <source>
        <dbReference type="ARBA" id="ARBA00068570"/>
    </source>
</evidence>
<dbReference type="Gene3D" id="3.80.30.20">
    <property type="entry name" value="tm_1862 like domain"/>
    <property type="match status" value="1"/>
</dbReference>
<evidence type="ECO:0000256" key="4">
    <source>
        <dbReference type="ARBA" id="ARBA00022691"/>
    </source>
</evidence>
<keyword evidence="5 13" id="KW-0479">Metal-binding</keyword>
<dbReference type="SUPFAM" id="SSF102114">
    <property type="entry name" value="Radical SAM enzymes"/>
    <property type="match status" value="1"/>
</dbReference>
<dbReference type="InterPro" id="IPR002792">
    <property type="entry name" value="TRAM_dom"/>
</dbReference>
<dbReference type="InterPro" id="IPR023404">
    <property type="entry name" value="rSAM_horseshoe"/>
</dbReference>
<dbReference type="SFLD" id="SFLDG01061">
    <property type="entry name" value="methylthiotransferase"/>
    <property type="match status" value="1"/>
</dbReference>
<dbReference type="GO" id="GO:0046872">
    <property type="term" value="F:metal ion binding"/>
    <property type="evidence" value="ECO:0007669"/>
    <property type="project" value="UniProtKB-KW"/>
</dbReference>
<dbReference type="NCBIfam" id="TIGR00089">
    <property type="entry name" value="MiaB/RimO family radical SAM methylthiotransferase"/>
    <property type="match status" value="1"/>
</dbReference>
<dbReference type="FunFam" id="3.40.50.12160:FF:000003">
    <property type="entry name" value="CDK5 regulatory subunit-associated protein 1"/>
    <property type="match status" value="1"/>
</dbReference>
<evidence type="ECO:0000256" key="6">
    <source>
        <dbReference type="ARBA" id="ARBA00023004"/>
    </source>
</evidence>
<dbReference type="HAMAP" id="MF_01864">
    <property type="entry name" value="tRNA_metthiotr_MiaB"/>
    <property type="match status" value="1"/>
</dbReference>
<keyword evidence="7 13" id="KW-0411">Iron-sulfur</keyword>
<evidence type="ECO:0000256" key="9">
    <source>
        <dbReference type="ARBA" id="ARBA00051425"/>
    </source>
</evidence>
<comment type="cofactor">
    <cofactor evidence="13">
        <name>[4Fe-4S] cluster</name>
        <dbReference type="ChEBI" id="CHEBI:49883"/>
    </cofactor>
    <text evidence="13">Binds 2 [4Fe-4S] clusters. One cluster is coordinated with 3 cysteines and an exchangeable S-adenosyl-L-methionine.</text>
</comment>
<dbReference type="SFLD" id="SFLDS00029">
    <property type="entry name" value="Radical_SAM"/>
    <property type="match status" value="1"/>
</dbReference>
<dbReference type="InterPro" id="IPR005839">
    <property type="entry name" value="Methylthiotransferase"/>
</dbReference>
<dbReference type="FunFam" id="3.80.30.20:FF:000001">
    <property type="entry name" value="tRNA-2-methylthio-N(6)-dimethylallyladenosine synthase 2"/>
    <property type="match status" value="1"/>
</dbReference>
<organism evidence="17">
    <name type="scientific">Candidatus Fermentithermobacillus carboniphilus</name>
    <dbReference type="NCBI Taxonomy" id="3085328"/>
    <lineage>
        <taxon>Bacteria</taxon>
        <taxon>Bacillati</taxon>
        <taxon>Bacillota</taxon>
        <taxon>Candidatus Fermentithermobacillia</taxon>
        <taxon>Candidatus Fermentithermobacillales</taxon>
        <taxon>Candidatus Fermentithermobacillaceae</taxon>
        <taxon>Candidatus Fermentithermobacillus</taxon>
    </lineage>
</organism>
<dbReference type="KEGG" id="fcz:IMF26_00920"/>
<dbReference type="InterPro" id="IPR058240">
    <property type="entry name" value="rSAM_sf"/>
</dbReference>